<dbReference type="PANTHER" id="PTHR45801:SF107">
    <property type="entry name" value="TRANSCRIPTIONAL REGULATOR SUPERMAN-LIKE"/>
    <property type="match status" value="1"/>
</dbReference>
<accession>A0A9Q0HGU4</accession>
<name>A0A9Q0HGU4_9MAGN</name>
<dbReference type="InterPro" id="IPR052426">
    <property type="entry name" value="Plant_dev_regulator"/>
</dbReference>
<feature type="domain" description="C2H2-type" evidence="9">
    <location>
        <begin position="41"/>
        <end position="68"/>
    </location>
</feature>
<dbReference type="OrthoDB" id="669972at2759"/>
<dbReference type="GO" id="GO:0005634">
    <property type="term" value="C:nucleus"/>
    <property type="evidence" value="ECO:0007669"/>
    <property type="project" value="UniProtKB-SubCell"/>
</dbReference>
<evidence type="ECO:0000256" key="1">
    <source>
        <dbReference type="ARBA" id="ARBA00004123"/>
    </source>
</evidence>
<evidence type="ECO:0000313" key="11">
    <source>
        <dbReference type="Proteomes" id="UP001141806"/>
    </source>
</evidence>
<evidence type="ECO:0000256" key="8">
    <source>
        <dbReference type="PROSITE-ProRule" id="PRU00042"/>
    </source>
</evidence>
<evidence type="ECO:0000256" key="7">
    <source>
        <dbReference type="ARBA" id="ARBA00023242"/>
    </source>
</evidence>
<evidence type="ECO:0000256" key="5">
    <source>
        <dbReference type="ARBA" id="ARBA00023015"/>
    </source>
</evidence>
<keyword evidence="5" id="KW-0805">Transcription regulation</keyword>
<dbReference type="PROSITE" id="PS50157">
    <property type="entry name" value="ZINC_FINGER_C2H2_2"/>
    <property type="match status" value="1"/>
</dbReference>
<dbReference type="SUPFAM" id="SSF57667">
    <property type="entry name" value="beta-beta-alpha zinc fingers"/>
    <property type="match status" value="1"/>
</dbReference>
<dbReference type="EMBL" id="JAMYWD010000008">
    <property type="protein sequence ID" value="KAJ4963339.1"/>
    <property type="molecule type" value="Genomic_DNA"/>
</dbReference>
<dbReference type="PANTHER" id="PTHR45801">
    <property type="entry name" value="OS07G0101800 PROTEIN"/>
    <property type="match status" value="1"/>
</dbReference>
<keyword evidence="4" id="KW-0862">Zinc</keyword>
<evidence type="ECO:0000256" key="4">
    <source>
        <dbReference type="ARBA" id="ARBA00022833"/>
    </source>
</evidence>
<dbReference type="GO" id="GO:0008270">
    <property type="term" value="F:zinc ion binding"/>
    <property type="evidence" value="ECO:0007669"/>
    <property type="project" value="UniProtKB-KW"/>
</dbReference>
<keyword evidence="11" id="KW-1185">Reference proteome</keyword>
<proteinExistence type="predicted"/>
<reference evidence="10" key="1">
    <citation type="journal article" date="2023" name="Plant J.">
        <title>The genome of the king protea, Protea cynaroides.</title>
        <authorList>
            <person name="Chang J."/>
            <person name="Duong T.A."/>
            <person name="Schoeman C."/>
            <person name="Ma X."/>
            <person name="Roodt D."/>
            <person name="Barker N."/>
            <person name="Li Z."/>
            <person name="Van de Peer Y."/>
            <person name="Mizrachi E."/>
        </authorList>
    </citation>
    <scope>NUCLEOTIDE SEQUENCE</scope>
    <source>
        <tissue evidence="10">Young leaves</tissue>
    </source>
</reference>
<gene>
    <name evidence="10" type="ORF">NE237_023278</name>
</gene>
<dbReference type="AlphaFoldDB" id="A0A9Q0HGU4"/>
<protein>
    <recommendedName>
        <fullName evidence="9">C2H2-type domain-containing protein</fullName>
    </recommendedName>
</protein>
<keyword evidence="7" id="KW-0539">Nucleus</keyword>
<comment type="subcellular location">
    <subcellularLocation>
        <location evidence="1">Nucleus</location>
    </subcellularLocation>
</comment>
<dbReference type="InterPro" id="IPR036236">
    <property type="entry name" value="Znf_C2H2_sf"/>
</dbReference>
<evidence type="ECO:0000256" key="3">
    <source>
        <dbReference type="ARBA" id="ARBA00022771"/>
    </source>
</evidence>
<evidence type="ECO:0000259" key="9">
    <source>
        <dbReference type="PROSITE" id="PS50157"/>
    </source>
</evidence>
<evidence type="ECO:0000256" key="6">
    <source>
        <dbReference type="ARBA" id="ARBA00023163"/>
    </source>
</evidence>
<dbReference type="PROSITE" id="PS00028">
    <property type="entry name" value="ZINC_FINGER_C2H2_1"/>
    <property type="match status" value="1"/>
</dbReference>
<evidence type="ECO:0000313" key="10">
    <source>
        <dbReference type="EMBL" id="KAJ4963339.1"/>
    </source>
</evidence>
<organism evidence="10 11">
    <name type="scientific">Protea cynaroides</name>
    <dbReference type="NCBI Taxonomy" id="273540"/>
    <lineage>
        <taxon>Eukaryota</taxon>
        <taxon>Viridiplantae</taxon>
        <taxon>Streptophyta</taxon>
        <taxon>Embryophyta</taxon>
        <taxon>Tracheophyta</taxon>
        <taxon>Spermatophyta</taxon>
        <taxon>Magnoliopsida</taxon>
        <taxon>Proteales</taxon>
        <taxon>Proteaceae</taxon>
        <taxon>Protea</taxon>
    </lineage>
</organism>
<sequence>MSDIYQLFDDWNLKYRFEDSSRQRMHMALQRQSWKRNYQSVSCSFCHKKFNNRQALGGHQNLHRREIDNMRKEHEESMRRYKREREEKRFSLASRTLSPNLGPSTVNRDQVMQNHVTLAQDYLKSMVNGEAMNDYTKPFLNQLEKQLEDPKDQKKGLDLSLRL</sequence>
<keyword evidence="6" id="KW-0804">Transcription</keyword>
<dbReference type="Gene3D" id="3.30.160.60">
    <property type="entry name" value="Classic Zinc Finger"/>
    <property type="match status" value="1"/>
</dbReference>
<comment type="caution">
    <text evidence="10">The sequence shown here is derived from an EMBL/GenBank/DDBJ whole genome shotgun (WGS) entry which is preliminary data.</text>
</comment>
<evidence type="ECO:0000256" key="2">
    <source>
        <dbReference type="ARBA" id="ARBA00022723"/>
    </source>
</evidence>
<dbReference type="Proteomes" id="UP001141806">
    <property type="component" value="Unassembled WGS sequence"/>
</dbReference>
<dbReference type="InterPro" id="IPR013087">
    <property type="entry name" value="Znf_C2H2_type"/>
</dbReference>
<keyword evidence="2" id="KW-0479">Metal-binding</keyword>
<keyword evidence="3 8" id="KW-0863">Zinc-finger</keyword>